<dbReference type="Pfam" id="PF07690">
    <property type="entry name" value="MFS_1"/>
    <property type="match status" value="2"/>
</dbReference>
<feature type="transmembrane region" description="Helical" evidence="6">
    <location>
        <begin position="12"/>
        <end position="29"/>
    </location>
</feature>
<evidence type="ECO:0000313" key="8">
    <source>
        <dbReference type="EMBL" id="AEG17215.1"/>
    </source>
</evidence>
<dbReference type="Gene3D" id="1.20.1250.20">
    <property type="entry name" value="MFS general substrate transporter like domains"/>
    <property type="match status" value="1"/>
</dbReference>
<evidence type="ECO:0000259" key="7">
    <source>
        <dbReference type="PROSITE" id="PS50850"/>
    </source>
</evidence>
<dbReference type="Proteomes" id="UP000009231">
    <property type="component" value="Chromosome"/>
</dbReference>
<keyword evidence="5 6" id="KW-0472">Membrane</keyword>
<dbReference type="PRINTS" id="PR01036">
    <property type="entry name" value="TCRTETB"/>
</dbReference>
<feature type="transmembrane region" description="Helical" evidence="6">
    <location>
        <begin position="49"/>
        <end position="70"/>
    </location>
</feature>
<keyword evidence="2" id="KW-0813">Transport</keyword>
<feature type="transmembrane region" description="Helical" evidence="6">
    <location>
        <begin position="307"/>
        <end position="327"/>
    </location>
</feature>
<dbReference type="PANTHER" id="PTHR42718">
    <property type="entry name" value="MAJOR FACILITATOR SUPERFAMILY MULTIDRUG TRANSPORTER MFSC"/>
    <property type="match status" value="1"/>
</dbReference>
<evidence type="ECO:0000256" key="6">
    <source>
        <dbReference type="SAM" id="Phobius"/>
    </source>
</evidence>
<dbReference type="PROSITE" id="PS50850">
    <property type="entry name" value="MFS"/>
    <property type="match status" value="1"/>
</dbReference>
<dbReference type="InterPro" id="IPR011701">
    <property type="entry name" value="MFS"/>
</dbReference>
<feature type="transmembrane region" description="Helical" evidence="6">
    <location>
        <begin position="339"/>
        <end position="358"/>
    </location>
</feature>
<feature type="transmembrane region" description="Helical" evidence="6">
    <location>
        <begin position="208"/>
        <end position="227"/>
    </location>
</feature>
<reference evidence="8 9" key="1">
    <citation type="journal article" date="2014" name="Int. J. Syst. Evol. Microbiol.">
        <title>Methanobacterium paludis sp. nov. and a novel strain of Methanobacterium lacus isolated from northern peatlands.</title>
        <authorList>
            <person name="Cadillo-Quiroz H."/>
            <person name="Brauer S.L."/>
            <person name="Goodson N."/>
            <person name="Yavitt J.B."/>
            <person name="Zinder S.H."/>
        </authorList>
    </citation>
    <scope>NUCLEOTIDE SEQUENCE [LARGE SCALE GENOMIC DNA]</scope>
    <source>
        <strain evidence="9">DSM 25820 / JCM 18151 / SWAN1</strain>
    </source>
</reference>
<feature type="transmembrane region" description="Helical" evidence="6">
    <location>
        <begin position="281"/>
        <end position="301"/>
    </location>
</feature>
<dbReference type="EMBL" id="CP002772">
    <property type="protein sequence ID" value="AEG17215.1"/>
    <property type="molecule type" value="Genomic_DNA"/>
</dbReference>
<feature type="transmembrane region" description="Helical" evidence="6">
    <location>
        <begin position="169"/>
        <end position="187"/>
    </location>
</feature>
<dbReference type="CDD" id="cd17321">
    <property type="entry name" value="MFS_MMR_MDR_like"/>
    <property type="match status" value="1"/>
</dbReference>
<dbReference type="GO" id="GO:0022857">
    <property type="term" value="F:transmembrane transporter activity"/>
    <property type="evidence" value="ECO:0007669"/>
    <property type="project" value="InterPro"/>
</dbReference>
<name>F6D1I7_METPW</name>
<dbReference type="Gene3D" id="1.20.1720.10">
    <property type="entry name" value="Multidrug resistance protein D"/>
    <property type="match status" value="1"/>
</dbReference>
<feature type="transmembrane region" description="Helical" evidence="6">
    <location>
        <begin position="411"/>
        <end position="432"/>
    </location>
</feature>
<dbReference type="InterPro" id="IPR036259">
    <property type="entry name" value="MFS_trans_sf"/>
</dbReference>
<feature type="transmembrane region" description="Helical" evidence="6">
    <location>
        <begin position="107"/>
        <end position="128"/>
    </location>
</feature>
<feature type="transmembrane region" description="Helical" evidence="6">
    <location>
        <begin position="233"/>
        <end position="249"/>
    </location>
</feature>
<proteinExistence type="predicted"/>
<dbReference type="SUPFAM" id="SSF103473">
    <property type="entry name" value="MFS general substrate transporter"/>
    <property type="match status" value="1"/>
</dbReference>
<feature type="transmembrane region" description="Helical" evidence="6">
    <location>
        <begin position="140"/>
        <end position="163"/>
    </location>
</feature>
<dbReference type="KEGG" id="mew:MSWAN_0169"/>
<feature type="transmembrane region" description="Helical" evidence="6">
    <location>
        <begin position="82"/>
        <end position="101"/>
    </location>
</feature>
<evidence type="ECO:0000256" key="2">
    <source>
        <dbReference type="ARBA" id="ARBA00022448"/>
    </source>
</evidence>
<feature type="domain" description="Major facilitator superfamily (MFS) profile" evidence="7">
    <location>
        <begin position="16"/>
        <end position="514"/>
    </location>
</feature>
<keyword evidence="9" id="KW-1185">Reference proteome</keyword>
<evidence type="ECO:0000256" key="5">
    <source>
        <dbReference type="ARBA" id="ARBA00023136"/>
    </source>
</evidence>
<dbReference type="RefSeq" id="WP_013824717.1">
    <property type="nucleotide sequence ID" value="NC_015574.1"/>
</dbReference>
<dbReference type="OrthoDB" id="117970at2157"/>
<dbReference type="PANTHER" id="PTHR42718:SF9">
    <property type="entry name" value="MAJOR FACILITATOR SUPERFAMILY MULTIDRUG TRANSPORTER MFSC"/>
    <property type="match status" value="1"/>
</dbReference>
<protein>
    <submittedName>
        <fullName evidence="8">Major facilitator superfamily MFS_1</fullName>
    </submittedName>
</protein>
<feature type="transmembrane region" description="Helical" evidence="6">
    <location>
        <begin position="491"/>
        <end position="509"/>
    </location>
</feature>
<dbReference type="HOGENOM" id="CLU_000960_28_2_2"/>
<evidence type="ECO:0000256" key="3">
    <source>
        <dbReference type="ARBA" id="ARBA00022692"/>
    </source>
</evidence>
<evidence type="ECO:0000313" key="9">
    <source>
        <dbReference type="Proteomes" id="UP000009231"/>
    </source>
</evidence>
<comment type="subcellular location">
    <subcellularLocation>
        <location evidence="1">Membrane</location>
        <topology evidence="1">Multi-pass membrane protein</topology>
    </subcellularLocation>
</comment>
<dbReference type="GO" id="GO:0016020">
    <property type="term" value="C:membrane"/>
    <property type="evidence" value="ECO:0007669"/>
    <property type="project" value="UniProtKB-SubCell"/>
</dbReference>
<keyword evidence="4 6" id="KW-1133">Transmembrane helix</keyword>
<keyword evidence="3 6" id="KW-0812">Transmembrane</keyword>
<accession>F6D1I7</accession>
<organism evidence="8 9">
    <name type="scientific">Methanobacterium paludis (strain DSM 25820 / JCM 18151 / SWAN1)</name>
    <dbReference type="NCBI Taxonomy" id="868131"/>
    <lineage>
        <taxon>Archaea</taxon>
        <taxon>Methanobacteriati</taxon>
        <taxon>Methanobacteriota</taxon>
        <taxon>Methanomada group</taxon>
        <taxon>Methanobacteria</taxon>
        <taxon>Methanobacteriales</taxon>
        <taxon>Methanobacteriaceae</taxon>
        <taxon>Methanobacterium</taxon>
    </lineage>
</organism>
<gene>
    <name evidence="8" type="ordered locus">MSWAN_0169</name>
</gene>
<sequence length="521" mass="55511">MEENFKDSKSKIGWTALIIVSLSAFVIALDSTFMNVAITTLVKDLNTTVSVIQTIISVYTLTMASLMLIGGKMQDVLGKKRAFLIGASIYGVGTAIAALSINSFMLLIGWSILEGVGAALMTPATASIITGTYSGKDRAFALGIWTAMAGVAAAIGPLIGGFLTTFFSWRWGFGLELIVIAAILINSHKIKYFPPTMKKSQIDIIGGILSASGLLLIVLGVLSLNSLKRWEQAPFLIGGGVLVLSLFYIREKRRVKGDKKPLTDIRLFKDRNFTLGTLSRLIMQLALAGAVFVLPVFLQGVLGADAFTTGLVLLPLTVGLLIFSIASSKISSYISPRRMISMGFLVGMAGSLLLRYQFNLNTQITDLIPGTFLIGVGLGLSIPPTANLILSSAGADKQADASGVMTTGANLGSSIGTALIGVVLLLGTFSGLSTAVQQNFPNEYSKQEVQQNLMTWVEKMKTVDIPGLKENEKSTAYIVVNSTLSSAMKSAFDSVSIVMLLGFILSLFLRPPKPNKGFIPP</sequence>
<dbReference type="AlphaFoldDB" id="F6D1I7"/>
<evidence type="ECO:0000256" key="1">
    <source>
        <dbReference type="ARBA" id="ARBA00004141"/>
    </source>
</evidence>
<evidence type="ECO:0000256" key="4">
    <source>
        <dbReference type="ARBA" id="ARBA00022989"/>
    </source>
</evidence>
<feature type="transmembrane region" description="Helical" evidence="6">
    <location>
        <begin position="370"/>
        <end position="390"/>
    </location>
</feature>
<dbReference type="InterPro" id="IPR020846">
    <property type="entry name" value="MFS_dom"/>
</dbReference>
<dbReference type="eggNOG" id="arCOG00142">
    <property type="taxonomic scope" value="Archaea"/>
</dbReference>
<dbReference type="GeneID" id="10667647"/>